<dbReference type="HAMAP" id="MF_00106">
    <property type="entry name" value="UxuA"/>
    <property type="match status" value="1"/>
</dbReference>
<dbReference type="eggNOG" id="COG1312">
    <property type="taxonomic scope" value="Bacteria"/>
</dbReference>
<evidence type="ECO:0000256" key="9">
    <source>
        <dbReference type="ARBA" id="ARBA00023239"/>
    </source>
</evidence>
<dbReference type="SUPFAM" id="SSF51658">
    <property type="entry name" value="Xylose isomerase-like"/>
    <property type="match status" value="1"/>
</dbReference>
<evidence type="ECO:0000256" key="6">
    <source>
        <dbReference type="ARBA" id="ARBA00016339"/>
    </source>
</evidence>
<evidence type="ECO:0000256" key="5">
    <source>
        <dbReference type="ARBA" id="ARBA00012927"/>
    </source>
</evidence>
<evidence type="ECO:0000256" key="1">
    <source>
        <dbReference type="ARBA" id="ARBA00001794"/>
    </source>
</evidence>
<sequence>MMHMTMRWYGPDQDKITLKQIRQVPGMEGVITALHEIPAGEAWPEEKVRERKAIVEKAGLKLMGIESINVHEDIKYGGKNRDELIDNYIKSLEAVGKNDIHMVCYNFMPVFDWTRTDLALPLPDGSTALAYDGKIIEGLSAEEMFDRIANASNGFEMPGWELNRRDEITAQIKKFEGMTGDELRANYKYFLDAIMPTCEKYNIKMGVHPDDPSYDLFGLPRICKCEEDLVKIAEMNTSPCNGFSLCTGSLGSNPNNNLPKIIRNPKIAPRIYFAHVRNVLYTGDHQFHESSHVSHTGSLDLYEIMKALIEVGFNGLIRPDHGREIWDEIARPGYGLYDRALGATYLIGLEEAIRKGKGEAYPNDINSVTAKI</sequence>
<evidence type="ECO:0000256" key="3">
    <source>
        <dbReference type="ARBA" id="ARBA00004892"/>
    </source>
</evidence>
<dbReference type="Gene3D" id="3.20.20.150">
    <property type="entry name" value="Divalent-metal-dependent TIM barrel enzymes"/>
    <property type="match status" value="1"/>
</dbReference>
<dbReference type="HOGENOM" id="CLU_058621_1_0_6"/>
<dbReference type="GO" id="GO:0008198">
    <property type="term" value="F:ferrous iron binding"/>
    <property type="evidence" value="ECO:0007669"/>
    <property type="project" value="TreeGrafter"/>
</dbReference>
<evidence type="ECO:0000256" key="11">
    <source>
        <dbReference type="HAMAP-Rule" id="MF_00106"/>
    </source>
</evidence>
<name>E8LMD1_SUCHY</name>
<dbReference type="UniPathway" id="UPA00246"/>
<dbReference type="STRING" id="762983.HMPREF9444_01919"/>
<evidence type="ECO:0000256" key="4">
    <source>
        <dbReference type="ARBA" id="ARBA00007389"/>
    </source>
</evidence>
<dbReference type="GO" id="GO:0030145">
    <property type="term" value="F:manganese ion binding"/>
    <property type="evidence" value="ECO:0007669"/>
    <property type="project" value="TreeGrafter"/>
</dbReference>
<keyword evidence="13" id="KW-1185">Reference proteome</keyword>
<dbReference type="AlphaFoldDB" id="E8LMD1"/>
<dbReference type="EC" id="4.2.1.8" evidence="5 11"/>
<reference evidence="12 13" key="1">
    <citation type="submission" date="2011-01" db="EMBL/GenBank/DDBJ databases">
        <authorList>
            <person name="Weinstock G."/>
            <person name="Sodergren E."/>
            <person name="Clifton S."/>
            <person name="Fulton L."/>
            <person name="Fulton B."/>
            <person name="Courtney L."/>
            <person name="Fronick C."/>
            <person name="Harrison M."/>
            <person name="Strong C."/>
            <person name="Farmer C."/>
            <person name="Delahaunty K."/>
            <person name="Markovic C."/>
            <person name="Hall O."/>
            <person name="Minx P."/>
            <person name="Tomlinson C."/>
            <person name="Mitreva M."/>
            <person name="Hou S."/>
            <person name="Chen J."/>
            <person name="Wollam A."/>
            <person name="Pepin K.H."/>
            <person name="Johnson M."/>
            <person name="Bhonagiri V."/>
            <person name="Zhang X."/>
            <person name="Suruliraj S."/>
            <person name="Warren W."/>
            <person name="Chinwalla A."/>
            <person name="Mardis E.R."/>
            <person name="Wilson R.K."/>
        </authorList>
    </citation>
    <scope>NUCLEOTIDE SEQUENCE [LARGE SCALE GENOMIC DNA]</scope>
    <source>
        <strain evidence="13">DSM 22608 / JCM 16073 / KCTC 15190 / YIT 12066</strain>
    </source>
</reference>
<dbReference type="EMBL" id="AEVO01000134">
    <property type="protein sequence ID" value="EFY06296.1"/>
    <property type="molecule type" value="Genomic_DNA"/>
</dbReference>
<gene>
    <name evidence="11 12" type="primary">uxuA</name>
    <name evidence="12" type="ORF">HMPREF9444_01919</name>
</gene>
<protein>
    <recommendedName>
        <fullName evidence="6 11">Mannonate dehydratase</fullName>
        <ecNumber evidence="5 11">4.2.1.8</ecNumber>
    </recommendedName>
    <alternativeName>
        <fullName evidence="10 11">D-mannonate hydro-lyase</fullName>
    </alternativeName>
</protein>
<dbReference type="InterPro" id="IPR036237">
    <property type="entry name" value="Xyl_isomerase-like_sf"/>
</dbReference>
<evidence type="ECO:0000256" key="10">
    <source>
        <dbReference type="ARBA" id="ARBA00033474"/>
    </source>
</evidence>
<comment type="pathway">
    <text evidence="3 11">Carbohydrate metabolism; pentose and glucuronate interconversion.</text>
</comment>
<accession>E8LMD1</accession>
<comment type="similarity">
    <text evidence="4 11">Belongs to the mannonate dehydratase family.</text>
</comment>
<organism evidence="12 13">
    <name type="scientific">Succinatimonas hippei (strain DSM 22608 / JCM 16073 / KCTC 15190 / YIT 12066)</name>
    <dbReference type="NCBI Taxonomy" id="762983"/>
    <lineage>
        <taxon>Bacteria</taxon>
        <taxon>Pseudomonadati</taxon>
        <taxon>Pseudomonadota</taxon>
        <taxon>Gammaproteobacteria</taxon>
        <taxon>Aeromonadales</taxon>
        <taxon>Succinivibrionaceae</taxon>
        <taxon>Succinatimonas</taxon>
    </lineage>
</organism>
<evidence type="ECO:0000256" key="8">
    <source>
        <dbReference type="ARBA" id="ARBA00023211"/>
    </source>
</evidence>
<dbReference type="NCBIfam" id="NF003027">
    <property type="entry name" value="PRK03906.1"/>
    <property type="match status" value="1"/>
</dbReference>
<comment type="caution">
    <text evidence="12">The sequence shown here is derived from an EMBL/GenBank/DDBJ whole genome shotgun (WGS) entry which is preliminary data.</text>
</comment>
<comment type="catalytic activity">
    <reaction evidence="1 11">
        <text>D-mannonate = 2-dehydro-3-deoxy-D-gluconate + H2O</text>
        <dbReference type="Rhea" id="RHEA:20097"/>
        <dbReference type="ChEBI" id="CHEBI:15377"/>
        <dbReference type="ChEBI" id="CHEBI:17767"/>
        <dbReference type="ChEBI" id="CHEBI:57990"/>
        <dbReference type="EC" id="4.2.1.8"/>
    </reaction>
</comment>
<keyword evidence="8 11" id="KW-0464">Manganese</keyword>
<comment type="cofactor">
    <cofactor evidence="11">
        <name>Fe(2+)</name>
        <dbReference type="ChEBI" id="CHEBI:29033"/>
    </cofactor>
    <cofactor evidence="11">
        <name>Mn(2+)</name>
        <dbReference type="ChEBI" id="CHEBI:29035"/>
    </cofactor>
</comment>
<dbReference type="PANTHER" id="PTHR30387">
    <property type="entry name" value="MANNONATE DEHYDRATASE"/>
    <property type="match status" value="1"/>
</dbReference>
<dbReference type="RefSeq" id="WP_009144069.1">
    <property type="nucleotide sequence ID" value="NZ_GL831060.1"/>
</dbReference>
<dbReference type="Pfam" id="PF03786">
    <property type="entry name" value="UxuA"/>
    <property type="match status" value="1"/>
</dbReference>
<dbReference type="PIRSF" id="PIRSF016049">
    <property type="entry name" value="Man_dehyd"/>
    <property type="match status" value="1"/>
</dbReference>
<dbReference type="InterPro" id="IPR004628">
    <property type="entry name" value="Man_deHydtase"/>
</dbReference>
<dbReference type="GO" id="GO:0008927">
    <property type="term" value="F:mannonate dehydratase activity"/>
    <property type="evidence" value="ECO:0007669"/>
    <property type="project" value="UniProtKB-UniRule"/>
</dbReference>
<dbReference type="GO" id="GO:0042840">
    <property type="term" value="P:D-glucuronate catabolic process"/>
    <property type="evidence" value="ECO:0007669"/>
    <property type="project" value="TreeGrafter"/>
</dbReference>
<keyword evidence="7 11" id="KW-0408">Iron</keyword>
<comment type="function">
    <text evidence="2 11">Catalyzes the dehydration of D-mannonate.</text>
</comment>
<evidence type="ECO:0000256" key="2">
    <source>
        <dbReference type="ARBA" id="ARBA00002713"/>
    </source>
</evidence>
<keyword evidence="9 11" id="KW-0456">Lyase</keyword>
<evidence type="ECO:0000256" key="7">
    <source>
        <dbReference type="ARBA" id="ARBA00023004"/>
    </source>
</evidence>
<dbReference type="Proteomes" id="UP000018458">
    <property type="component" value="Unassembled WGS sequence"/>
</dbReference>
<evidence type="ECO:0000313" key="13">
    <source>
        <dbReference type="Proteomes" id="UP000018458"/>
    </source>
</evidence>
<proteinExistence type="inferred from homology"/>
<evidence type="ECO:0000313" key="12">
    <source>
        <dbReference type="EMBL" id="EFY06296.1"/>
    </source>
</evidence>
<dbReference type="PANTHER" id="PTHR30387:SF2">
    <property type="entry name" value="MANNONATE DEHYDRATASE"/>
    <property type="match status" value="1"/>
</dbReference>